<gene>
    <name evidence="6" type="ORF">PoB_003265000</name>
</gene>
<dbReference type="Proteomes" id="UP000735302">
    <property type="component" value="Unassembled WGS sequence"/>
</dbReference>
<dbReference type="GO" id="GO:0005525">
    <property type="term" value="F:GTP binding"/>
    <property type="evidence" value="ECO:0007669"/>
    <property type="project" value="UniProtKB-KW"/>
</dbReference>
<dbReference type="AlphaFoldDB" id="A0AAV4ADA4"/>
<dbReference type="Gene3D" id="3.40.50.1440">
    <property type="entry name" value="Tubulin/FtsZ, GTPase domain"/>
    <property type="match status" value="1"/>
</dbReference>
<sequence length="224" mass="24361">MSAEHSIDSRGNYHGVSALQLEKISAYYHLSSGGRYSPNGVFVDLDPAMKDDLHSIYGKNAPIFVGKKGTDCNWPEGFYRSGNDLAFQVMDHVRHIAEACGGTGSGLGTLLCEKLHEEYPDAIISTFSVMPSFKFTSALIAYFTPDLPGQASRDVCQGVLFHHRQFLKWGTKSKVHQNGVDGLMGLFWLDVAGCGVLSPLLTRDIAQSQEELVAILHAVAGNAL</sequence>
<keyword evidence="2" id="KW-0493">Microtubule</keyword>
<evidence type="ECO:0000313" key="7">
    <source>
        <dbReference type="Proteomes" id="UP000735302"/>
    </source>
</evidence>
<comment type="caution">
    <text evidence="6">The sequence shown here is derived from an EMBL/GenBank/DDBJ whole genome shotgun (WGS) entry which is preliminary data.</text>
</comment>
<evidence type="ECO:0000313" key="6">
    <source>
        <dbReference type="EMBL" id="GFO06145.1"/>
    </source>
</evidence>
<dbReference type="InterPro" id="IPR036525">
    <property type="entry name" value="Tubulin/FtsZ_GTPase_sf"/>
</dbReference>
<evidence type="ECO:0000256" key="4">
    <source>
        <dbReference type="ARBA" id="ARBA00023134"/>
    </source>
</evidence>
<accession>A0AAV4ADA4</accession>
<keyword evidence="3" id="KW-0547">Nucleotide-binding</keyword>
<dbReference type="Pfam" id="PF00091">
    <property type="entry name" value="Tubulin"/>
    <property type="match status" value="1"/>
</dbReference>
<keyword evidence="4" id="KW-0342">GTP-binding</keyword>
<comment type="similarity">
    <text evidence="1">Belongs to the tubulin family.</text>
</comment>
<evidence type="ECO:0000256" key="2">
    <source>
        <dbReference type="ARBA" id="ARBA00022701"/>
    </source>
</evidence>
<reference evidence="6 7" key="1">
    <citation type="journal article" date="2021" name="Elife">
        <title>Chloroplast acquisition without the gene transfer in kleptoplastic sea slugs, Plakobranchus ocellatus.</title>
        <authorList>
            <person name="Maeda T."/>
            <person name="Takahashi S."/>
            <person name="Yoshida T."/>
            <person name="Shimamura S."/>
            <person name="Takaki Y."/>
            <person name="Nagai Y."/>
            <person name="Toyoda A."/>
            <person name="Suzuki Y."/>
            <person name="Arimoto A."/>
            <person name="Ishii H."/>
            <person name="Satoh N."/>
            <person name="Nishiyama T."/>
            <person name="Hasebe M."/>
            <person name="Maruyama T."/>
            <person name="Minagawa J."/>
            <person name="Obokata J."/>
            <person name="Shigenobu S."/>
        </authorList>
    </citation>
    <scope>NUCLEOTIDE SEQUENCE [LARGE SCALE GENOMIC DNA]</scope>
</reference>
<organism evidence="6 7">
    <name type="scientific">Plakobranchus ocellatus</name>
    <dbReference type="NCBI Taxonomy" id="259542"/>
    <lineage>
        <taxon>Eukaryota</taxon>
        <taxon>Metazoa</taxon>
        <taxon>Spiralia</taxon>
        <taxon>Lophotrochozoa</taxon>
        <taxon>Mollusca</taxon>
        <taxon>Gastropoda</taxon>
        <taxon>Heterobranchia</taxon>
        <taxon>Euthyneura</taxon>
        <taxon>Panpulmonata</taxon>
        <taxon>Sacoglossa</taxon>
        <taxon>Placobranchoidea</taxon>
        <taxon>Plakobranchidae</taxon>
        <taxon>Plakobranchus</taxon>
    </lineage>
</organism>
<evidence type="ECO:0000256" key="1">
    <source>
        <dbReference type="ARBA" id="ARBA00009636"/>
    </source>
</evidence>
<evidence type="ECO:0000256" key="3">
    <source>
        <dbReference type="ARBA" id="ARBA00022741"/>
    </source>
</evidence>
<proteinExistence type="inferred from homology"/>
<dbReference type="InterPro" id="IPR000217">
    <property type="entry name" value="Tubulin"/>
</dbReference>
<dbReference type="PANTHER" id="PTHR11588">
    <property type="entry name" value="TUBULIN"/>
    <property type="match status" value="1"/>
</dbReference>
<dbReference type="GO" id="GO:0007017">
    <property type="term" value="P:microtubule-based process"/>
    <property type="evidence" value="ECO:0007669"/>
    <property type="project" value="InterPro"/>
</dbReference>
<dbReference type="GO" id="GO:0005874">
    <property type="term" value="C:microtubule"/>
    <property type="evidence" value="ECO:0007669"/>
    <property type="project" value="UniProtKB-KW"/>
</dbReference>
<dbReference type="InterPro" id="IPR003008">
    <property type="entry name" value="Tubulin_FtsZ_GTPase"/>
</dbReference>
<keyword evidence="7" id="KW-1185">Reference proteome</keyword>
<feature type="domain" description="Tubulin/FtsZ GTPase" evidence="5">
    <location>
        <begin position="13"/>
        <end position="136"/>
    </location>
</feature>
<dbReference type="EMBL" id="BLXT01003762">
    <property type="protein sequence ID" value="GFO06145.1"/>
    <property type="molecule type" value="Genomic_DNA"/>
</dbReference>
<dbReference type="SUPFAM" id="SSF52490">
    <property type="entry name" value="Tubulin nucleotide-binding domain-like"/>
    <property type="match status" value="1"/>
</dbReference>
<protein>
    <submittedName>
        <fullName evidence="6">Tubulin beta chain</fullName>
    </submittedName>
</protein>
<name>A0AAV4ADA4_9GAST</name>
<dbReference type="PRINTS" id="PR01161">
    <property type="entry name" value="TUBULIN"/>
</dbReference>
<evidence type="ECO:0000259" key="5">
    <source>
        <dbReference type="Pfam" id="PF00091"/>
    </source>
</evidence>